<keyword evidence="4" id="KW-1185">Reference proteome</keyword>
<name>A0A9P1DH43_9DINO</name>
<feature type="region of interest" description="Disordered" evidence="1">
    <location>
        <begin position="224"/>
        <end position="254"/>
    </location>
</feature>
<organism evidence="2">
    <name type="scientific">Cladocopium goreaui</name>
    <dbReference type="NCBI Taxonomy" id="2562237"/>
    <lineage>
        <taxon>Eukaryota</taxon>
        <taxon>Sar</taxon>
        <taxon>Alveolata</taxon>
        <taxon>Dinophyceae</taxon>
        <taxon>Suessiales</taxon>
        <taxon>Symbiodiniaceae</taxon>
        <taxon>Cladocopium</taxon>
    </lineage>
</organism>
<evidence type="ECO:0000313" key="2">
    <source>
        <dbReference type="EMBL" id="CAI4008523.1"/>
    </source>
</evidence>
<sequence length="254" mass="28457">MLEEADEATMSQEEKSNYIEEWSEEVSPGIFIAKTSVRLRSEADVASELTGDMVKVGEVFEVTEVVPPNEEDPLGYLRVGDRGWIFDVGIAGPWVGVPIVAEVTGTIAAKYAKILRNPSKYAEYQAALGDDEDFEQDPTEVSEENEKLWKALQQDIETETLDEEQRKAFEHLCEDEQERNLVLSSLREASGSAFQKLVVPRWMKLAQLLPPEMKMEMEASKQRFSSLPEGAGMSRPMDHGRRMGIRVPSASTAL</sequence>
<proteinExistence type="predicted"/>
<comment type="caution">
    <text evidence="2">The sequence shown here is derived from an EMBL/GenBank/DDBJ whole genome shotgun (WGS) entry which is preliminary data.</text>
</comment>
<dbReference type="OrthoDB" id="438962at2759"/>
<gene>
    <name evidence="2" type="ORF">C1SCF055_LOCUS33961</name>
</gene>
<dbReference type="EMBL" id="CAMXCT030004312">
    <property type="protein sequence ID" value="CAL4795835.1"/>
    <property type="molecule type" value="Genomic_DNA"/>
</dbReference>
<dbReference type="AlphaFoldDB" id="A0A9P1DH43"/>
<dbReference type="EMBL" id="CAMXCT020004312">
    <property type="protein sequence ID" value="CAL1161898.1"/>
    <property type="molecule type" value="Genomic_DNA"/>
</dbReference>
<dbReference type="EMBL" id="CAMXCT010004312">
    <property type="protein sequence ID" value="CAI4008523.1"/>
    <property type="molecule type" value="Genomic_DNA"/>
</dbReference>
<evidence type="ECO:0000313" key="3">
    <source>
        <dbReference type="EMBL" id="CAL4795835.1"/>
    </source>
</evidence>
<accession>A0A9P1DH43</accession>
<dbReference type="Proteomes" id="UP001152797">
    <property type="component" value="Unassembled WGS sequence"/>
</dbReference>
<protein>
    <submittedName>
        <fullName evidence="3">Nipped-B-like protein B</fullName>
    </submittedName>
</protein>
<evidence type="ECO:0000256" key="1">
    <source>
        <dbReference type="SAM" id="MobiDB-lite"/>
    </source>
</evidence>
<evidence type="ECO:0000313" key="4">
    <source>
        <dbReference type="Proteomes" id="UP001152797"/>
    </source>
</evidence>
<reference evidence="3 4" key="2">
    <citation type="submission" date="2024-05" db="EMBL/GenBank/DDBJ databases">
        <authorList>
            <person name="Chen Y."/>
            <person name="Shah S."/>
            <person name="Dougan E. K."/>
            <person name="Thang M."/>
            <person name="Chan C."/>
        </authorList>
    </citation>
    <scope>NUCLEOTIDE SEQUENCE [LARGE SCALE GENOMIC DNA]</scope>
</reference>
<reference evidence="2" key="1">
    <citation type="submission" date="2022-10" db="EMBL/GenBank/DDBJ databases">
        <authorList>
            <person name="Chen Y."/>
            <person name="Dougan E. K."/>
            <person name="Chan C."/>
            <person name="Rhodes N."/>
            <person name="Thang M."/>
        </authorList>
    </citation>
    <scope>NUCLEOTIDE SEQUENCE</scope>
</reference>